<dbReference type="PANTHER" id="PTHR24305:SF226">
    <property type="entry name" value="CYTOCHROME P450 MONOOXYGENASE"/>
    <property type="match status" value="1"/>
</dbReference>
<dbReference type="GO" id="GO:0005506">
    <property type="term" value="F:iron ion binding"/>
    <property type="evidence" value="ECO:0007669"/>
    <property type="project" value="InterPro"/>
</dbReference>
<dbReference type="AlphaFoldDB" id="A0A194UV67"/>
<keyword evidence="3" id="KW-0408">Iron</keyword>
<dbReference type="Proteomes" id="UP000078576">
    <property type="component" value="Unassembled WGS sequence"/>
</dbReference>
<dbReference type="GO" id="GO:0016705">
    <property type="term" value="F:oxidoreductase activity, acting on paired donors, with incorporation or reduction of molecular oxygen"/>
    <property type="evidence" value="ECO:0007669"/>
    <property type="project" value="InterPro"/>
</dbReference>
<evidence type="ECO:0000256" key="2">
    <source>
        <dbReference type="ARBA" id="ARBA00022723"/>
    </source>
</evidence>
<dbReference type="GO" id="GO:0004497">
    <property type="term" value="F:monooxygenase activity"/>
    <property type="evidence" value="ECO:0007669"/>
    <property type="project" value="InterPro"/>
</dbReference>
<organism evidence="4 5">
    <name type="scientific">Cytospora mali</name>
    <name type="common">Apple Valsa canker fungus</name>
    <name type="synonym">Valsa mali</name>
    <dbReference type="NCBI Taxonomy" id="578113"/>
    <lineage>
        <taxon>Eukaryota</taxon>
        <taxon>Fungi</taxon>
        <taxon>Dikarya</taxon>
        <taxon>Ascomycota</taxon>
        <taxon>Pezizomycotina</taxon>
        <taxon>Sordariomycetes</taxon>
        <taxon>Sordariomycetidae</taxon>
        <taxon>Diaporthales</taxon>
        <taxon>Cytosporaceae</taxon>
        <taxon>Cytospora</taxon>
    </lineage>
</organism>
<name>A0A194UV67_CYTMA</name>
<dbReference type="GO" id="GO:0020037">
    <property type="term" value="F:heme binding"/>
    <property type="evidence" value="ECO:0007669"/>
    <property type="project" value="InterPro"/>
</dbReference>
<evidence type="ECO:0000256" key="1">
    <source>
        <dbReference type="ARBA" id="ARBA00022617"/>
    </source>
</evidence>
<keyword evidence="5" id="KW-1185">Reference proteome</keyword>
<dbReference type="Gene3D" id="1.10.630.10">
    <property type="entry name" value="Cytochrome P450"/>
    <property type="match status" value="1"/>
</dbReference>
<evidence type="ECO:0000313" key="4">
    <source>
        <dbReference type="EMBL" id="KUI55558.1"/>
    </source>
</evidence>
<dbReference type="STRING" id="694573.A0A194UV67"/>
<reference evidence="5" key="1">
    <citation type="submission" date="2014-12" db="EMBL/GenBank/DDBJ databases">
        <title>Genome Sequence of Valsa Canker Pathogens Uncovers a Specific Adaption of Colonization on Woody Bark.</title>
        <authorList>
            <person name="Yin Z."/>
            <person name="Liu H."/>
            <person name="Gao X."/>
            <person name="Li Z."/>
            <person name="Song N."/>
            <person name="Ke X."/>
            <person name="Dai Q."/>
            <person name="Wu Y."/>
            <person name="Sun Y."/>
            <person name="Xu J.-R."/>
            <person name="Kang Z.K."/>
            <person name="Wang L."/>
            <person name="Huang L."/>
        </authorList>
    </citation>
    <scope>NUCLEOTIDE SEQUENCE [LARGE SCALE GENOMIC DNA]</scope>
    <source>
        <strain evidence="5">SXYL134</strain>
    </source>
</reference>
<dbReference type="InterPro" id="IPR001128">
    <property type="entry name" value="Cyt_P450"/>
</dbReference>
<evidence type="ECO:0000256" key="3">
    <source>
        <dbReference type="ARBA" id="ARBA00023004"/>
    </source>
</evidence>
<dbReference type="EMBL" id="KN714681">
    <property type="protein sequence ID" value="KUI55558.1"/>
    <property type="molecule type" value="Genomic_DNA"/>
</dbReference>
<accession>A0A194UV67</accession>
<keyword evidence="2" id="KW-0479">Metal-binding</keyword>
<dbReference type="Pfam" id="PF00067">
    <property type="entry name" value="p450"/>
    <property type="match status" value="1"/>
</dbReference>
<keyword evidence="1" id="KW-0349">Heme</keyword>
<dbReference type="InterPro" id="IPR036396">
    <property type="entry name" value="Cyt_P450_sf"/>
</dbReference>
<dbReference type="SUPFAM" id="SSF48264">
    <property type="entry name" value="Cytochrome P450"/>
    <property type="match status" value="1"/>
</dbReference>
<dbReference type="PANTHER" id="PTHR24305">
    <property type="entry name" value="CYTOCHROME P450"/>
    <property type="match status" value="1"/>
</dbReference>
<proteinExistence type="predicted"/>
<sequence>MAVSPYALQHNEAYFPDPYAFRPDRWLNVLGNEEACKMAHDALRAFSTGSSLVYLESSLVLAKTIFYFDFEPVAGELGKVGEGTPGARDGRDKISEFQIYDIFTARHDGPYLTFRPRGDLCKKDREVSKK</sequence>
<dbReference type="InterPro" id="IPR050121">
    <property type="entry name" value="Cytochrome_P450_monoxygenase"/>
</dbReference>
<gene>
    <name evidence="4" type="ORF">VP1G_02911</name>
</gene>
<dbReference type="OrthoDB" id="1470350at2759"/>
<evidence type="ECO:0000313" key="5">
    <source>
        <dbReference type="Proteomes" id="UP000078576"/>
    </source>
</evidence>
<protein>
    <submittedName>
        <fullName evidence="4">Uncharacterized protein</fullName>
    </submittedName>
</protein>